<sequence>MSVEYYLGDAKVLIEPKSLKRIYVELSRACNLACAMCFRHTYEDHTRALMDEKTVQKMLQEVVNSPAEEVIIGGIGEPLMHPLWKNVVKELKNAYKRVTITTNGTLINREVAEFLVDQRVDEVYISVESSPLGHNNVENTFAVGDLITELKQRKNKMRPILSAEVVLTKSSLVEDLELMKKLSRHGIRYVLINNLLPTAPELDKEVLYVKDRASDLRFKLSSELYARVGVEYPEFCIKTERLCRFVERNSLVIAADGSVCPCYRFLHDGSERVFGREKALHSHGFGNINEDSLMNIWNSSDYTIFRFKVRYALYPSCGDCFLRDGCSFLWDDKADCWGNMPSCGDCLWYRQIILCP</sequence>
<evidence type="ECO:0000256" key="2">
    <source>
        <dbReference type="ARBA" id="ARBA00022485"/>
    </source>
</evidence>
<keyword evidence="4" id="KW-0479">Metal-binding</keyword>
<dbReference type="InterPro" id="IPR013785">
    <property type="entry name" value="Aldolase_TIM"/>
</dbReference>
<dbReference type="RefSeq" id="WP_012543462.1">
    <property type="nucleotide sequence ID" value="NC_011295.1"/>
</dbReference>
<proteinExistence type="predicted"/>
<evidence type="ECO:0000259" key="7">
    <source>
        <dbReference type="PROSITE" id="PS51918"/>
    </source>
</evidence>
<evidence type="ECO:0000313" key="8">
    <source>
        <dbReference type="EMBL" id="ACI16810.1"/>
    </source>
</evidence>
<accession>B5Y6W6</accession>
<dbReference type="InterPro" id="IPR058240">
    <property type="entry name" value="rSAM_sf"/>
</dbReference>
<evidence type="ECO:0000313" key="9">
    <source>
        <dbReference type="Proteomes" id="UP000001732"/>
    </source>
</evidence>
<dbReference type="Gene3D" id="3.20.20.70">
    <property type="entry name" value="Aldolase class I"/>
    <property type="match status" value="1"/>
</dbReference>
<dbReference type="GO" id="GO:0003824">
    <property type="term" value="F:catalytic activity"/>
    <property type="evidence" value="ECO:0007669"/>
    <property type="project" value="InterPro"/>
</dbReference>
<dbReference type="GO" id="GO:0046872">
    <property type="term" value="F:metal ion binding"/>
    <property type="evidence" value="ECO:0007669"/>
    <property type="project" value="UniProtKB-KW"/>
</dbReference>
<evidence type="ECO:0000256" key="3">
    <source>
        <dbReference type="ARBA" id="ARBA00022691"/>
    </source>
</evidence>
<dbReference type="GO" id="GO:0051536">
    <property type="term" value="F:iron-sulfur cluster binding"/>
    <property type="evidence" value="ECO:0007669"/>
    <property type="project" value="UniProtKB-KW"/>
</dbReference>
<dbReference type="InterPro" id="IPR027604">
    <property type="entry name" value="W_rSAM_matur"/>
</dbReference>
<dbReference type="PANTHER" id="PTHR11228">
    <property type="entry name" value="RADICAL SAM DOMAIN PROTEIN"/>
    <property type="match status" value="1"/>
</dbReference>
<dbReference type="AlphaFoldDB" id="B5Y6W6"/>
<dbReference type="SFLD" id="SFLDS00029">
    <property type="entry name" value="Radical_SAM"/>
    <property type="match status" value="1"/>
</dbReference>
<evidence type="ECO:0000256" key="4">
    <source>
        <dbReference type="ARBA" id="ARBA00022723"/>
    </source>
</evidence>
<evidence type="ECO:0000256" key="6">
    <source>
        <dbReference type="ARBA" id="ARBA00023014"/>
    </source>
</evidence>
<evidence type="ECO:0000256" key="5">
    <source>
        <dbReference type="ARBA" id="ARBA00023004"/>
    </source>
</evidence>
<dbReference type="Proteomes" id="UP000001732">
    <property type="component" value="Chromosome"/>
</dbReference>
<keyword evidence="5" id="KW-0408">Iron</keyword>
<dbReference type="eggNOG" id="COG0535">
    <property type="taxonomic scope" value="Bacteria"/>
</dbReference>
<dbReference type="SFLD" id="SFLDF00570">
    <property type="entry name" value="tungsten_cofactor_oxidoreducas"/>
    <property type="match status" value="1"/>
</dbReference>
<gene>
    <name evidence="8" type="ordered locus">COPRO5265_0143</name>
</gene>
<feature type="domain" description="Radical SAM core" evidence="7">
    <location>
        <begin position="16"/>
        <end position="231"/>
    </location>
</feature>
<dbReference type="InterPro" id="IPR007197">
    <property type="entry name" value="rSAM"/>
</dbReference>
<dbReference type="InterPro" id="IPR050377">
    <property type="entry name" value="Radical_SAM_PqqE_MftC-like"/>
</dbReference>
<keyword evidence="3" id="KW-0949">S-adenosyl-L-methionine</keyword>
<dbReference type="Pfam" id="PF13186">
    <property type="entry name" value="SPASM"/>
    <property type="match status" value="1"/>
</dbReference>
<dbReference type="InterPro" id="IPR023885">
    <property type="entry name" value="4Fe4S-binding_SPASM_dom"/>
</dbReference>
<dbReference type="PROSITE" id="PS51918">
    <property type="entry name" value="RADICAL_SAM"/>
    <property type="match status" value="1"/>
</dbReference>
<reference evidence="8 9" key="2">
    <citation type="journal article" date="2014" name="Genome Announc.">
        <title>Complete Genome Sequence of Coprothermobacter proteolyticus DSM 5265.</title>
        <authorList>
            <person name="Alexiev A."/>
            <person name="Coil D.A."/>
            <person name="Badger J.H."/>
            <person name="Enticknap J."/>
            <person name="Ward N."/>
            <person name="Robb F.T."/>
            <person name="Eisen J.A."/>
        </authorList>
    </citation>
    <scope>NUCLEOTIDE SEQUENCE [LARGE SCALE GENOMIC DNA]</scope>
    <source>
        <strain evidence="9">ATCC 35245 / DSM 5265 / OCM 4 / BT</strain>
    </source>
</reference>
<comment type="cofactor">
    <cofactor evidence="1">
        <name>[4Fe-4S] cluster</name>
        <dbReference type="ChEBI" id="CHEBI:49883"/>
    </cofactor>
</comment>
<dbReference type="HOGENOM" id="CLU_009273_1_1_9"/>
<organism evidence="8 9">
    <name type="scientific">Coprothermobacter proteolyticus (strain ATCC 35245 / DSM 5265 / OCM 4 / BT)</name>
    <dbReference type="NCBI Taxonomy" id="309798"/>
    <lineage>
        <taxon>Bacteria</taxon>
        <taxon>Pseudomonadati</taxon>
        <taxon>Coprothermobacterota</taxon>
        <taxon>Coprothermobacteria</taxon>
        <taxon>Coprothermobacterales</taxon>
        <taxon>Coprothermobacteraceae</taxon>
        <taxon>Coprothermobacter</taxon>
    </lineage>
</organism>
<dbReference type="KEGG" id="cpo:COPRO5265_0143"/>
<keyword evidence="9" id="KW-1185">Reference proteome</keyword>
<dbReference type="EMBL" id="CP001145">
    <property type="protein sequence ID" value="ACI16810.1"/>
    <property type="molecule type" value="Genomic_DNA"/>
</dbReference>
<dbReference type="CDD" id="cd01335">
    <property type="entry name" value="Radical_SAM"/>
    <property type="match status" value="1"/>
</dbReference>
<protein>
    <submittedName>
        <fullName evidence="8">Tungsten-containing aldehyde ferredoxin oxidoreductase cofactor-modifying protein</fullName>
    </submittedName>
</protein>
<dbReference type="Pfam" id="PF04055">
    <property type="entry name" value="Radical_SAM"/>
    <property type="match status" value="1"/>
</dbReference>
<dbReference type="SFLD" id="SFLDG01067">
    <property type="entry name" value="SPASM/twitch_domain_containing"/>
    <property type="match status" value="1"/>
</dbReference>
<name>B5Y6W6_COPPD</name>
<keyword evidence="2" id="KW-0004">4Fe-4S</keyword>
<dbReference type="SUPFAM" id="SSF102114">
    <property type="entry name" value="Radical SAM enzymes"/>
    <property type="match status" value="1"/>
</dbReference>
<dbReference type="CDD" id="cd21121">
    <property type="entry name" value="SPASM_Cmo-like"/>
    <property type="match status" value="1"/>
</dbReference>
<reference evidence="9" key="1">
    <citation type="submission" date="2008-08" db="EMBL/GenBank/DDBJ databases">
        <title>The complete genome sequence of Coprothermobacter proteolyticus strain ATCC 5245 / DSM 5265 / BT.</title>
        <authorList>
            <person name="Dodson R.J."/>
            <person name="Durkin A.S."/>
            <person name="Wu M."/>
            <person name="Eisen J."/>
            <person name="Sutton G."/>
        </authorList>
    </citation>
    <scope>NUCLEOTIDE SEQUENCE [LARGE SCALE GENOMIC DNA]</scope>
    <source>
        <strain evidence="9">ATCC 35245 / DSM 5265 / OCM 4 / BT</strain>
    </source>
</reference>
<dbReference type="STRING" id="309798.COPRO5265_0143"/>
<dbReference type="InterPro" id="IPR034391">
    <property type="entry name" value="AdoMet-like_SPASM_containing"/>
</dbReference>
<keyword evidence="6" id="KW-0411">Iron-sulfur</keyword>
<dbReference type="PANTHER" id="PTHR11228:SF34">
    <property type="entry name" value="TUNGSTEN-CONTAINING ALDEHYDE FERREDOXIN OXIDOREDUCTASE COFACTOR MODIFYING PROTEIN"/>
    <property type="match status" value="1"/>
</dbReference>
<dbReference type="SFLD" id="SFLDG01387">
    <property type="entry name" value="BtrN-like_SPASM_domain_contain"/>
    <property type="match status" value="1"/>
</dbReference>
<evidence type="ECO:0000256" key="1">
    <source>
        <dbReference type="ARBA" id="ARBA00001966"/>
    </source>
</evidence>